<feature type="compositionally biased region" description="Low complexity" evidence="1">
    <location>
        <begin position="9"/>
        <end position="19"/>
    </location>
</feature>
<feature type="compositionally biased region" description="Basic and acidic residues" evidence="1">
    <location>
        <begin position="29"/>
        <end position="42"/>
    </location>
</feature>
<proteinExistence type="predicted"/>
<evidence type="ECO:0000313" key="2">
    <source>
        <dbReference type="EMBL" id="MCZ0864268.1"/>
    </source>
</evidence>
<gene>
    <name evidence="2" type="ORF">O0V09_03590</name>
</gene>
<protein>
    <submittedName>
        <fullName evidence="2">Uncharacterized protein</fullName>
    </submittedName>
</protein>
<dbReference type="Proteomes" id="UP001069090">
    <property type="component" value="Unassembled WGS sequence"/>
</dbReference>
<evidence type="ECO:0000256" key="1">
    <source>
        <dbReference type="SAM" id="MobiDB-lite"/>
    </source>
</evidence>
<accession>A0A9J6RIK9</accession>
<reference evidence="2 3" key="1">
    <citation type="submission" date="2022-12" db="EMBL/GenBank/DDBJ databases">
        <title>Dasania phycosphaerae sp. nov., isolated from particulate material of the south coast of Korea.</title>
        <authorList>
            <person name="Jiang Y."/>
        </authorList>
    </citation>
    <scope>NUCLEOTIDE SEQUENCE [LARGE SCALE GENOMIC DNA]</scope>
    <source>
        <strain evidence="2 3">GY-19</strain>
    </source>
</reference>
<evidence type="ECO:0000313" key="3">
    <source>
        <dbReference type="Proteomes" id="UP001069090"/>
    </source>
</evidence>
<feature type="region of interest" description="Disordered" evidence="1">
    <location>
        <begin position="1"/>
        <end position="54"/>
    </location>
</feature>
<name>A0A9J6RIK9_9GAMM</name>
<organism evidence="2 3">
    <name type="scientific">Dasania phycosphaerae</name>
    <dbReference type="NCBI Taxonomy" id="2950436"/>
    <lineage>
        <taxon>Bacteria</taxon>
        <taxon>Pseudomonadati</taxon>
        <taxon>Pseudomonadota</taxon>
        <taxon>Gammaproteobacteria</taxon>
        <taxon>Cellvibrionales</taxon>
        <taxon>Spongiibacteraceae</taxon>
        <taxon>Dasania</taxon>
    </lineage>
</organism>
<dbReference type="RefSeq" id="WP_258330421.1">
    <property type="nucleotide sequence ID" value="NZ_JAPTGG010000002.1"/>
</dbReference>
<comment type="caution">
    <text evidence="2">The sequence shown here is derived from an EMBL/GenBank/DDBJ whole genome shotgun (WGS) entry which is preliminary data.</text>
</comment>
<dbReference type="AlphaFoldDB" id="A0A9J6RIK9"/>
<sequence length="75" mass="8611">MINLPPINTTPFKATAAAKKSQRRAYAVEPEREEQKPVTAERRGHRNRRKTPGGQYVVDRRVSSDRRKGRVNLIV</sequence>
<dbReference type="EMBL" id="JAPTGG010000002">
    <property type="protein sequence ID" value="MCZ0864268.1"/>
    <property type="molecule type" value="Genomic_DNA"/>
</dbReference>
<keyword evidence="3" id="KW-1185">Reference proteome</keyword>